<reference evidence="2 3" key="1">
    <citation type="submission" date="2024-03" db="EMBL/GenBank/DDBJ databases">
        <title>Novel Streptomyces species of biotechnological and ecological value are a feature of Machair soil.</title>
        <authorList>
            <person name="Prole J.R."/>
            <person name="Goodfellow M."/>
            <person name="Allenby N."/>
            <person name="Ward A.C."/>
        </authorList>
    </citation>
    <scope>NUCLEOTIDE SEQUENCE [LARGE SCALE GENOMIC DNA]</scope>
    <source>
        <strain evidence="2 3">MS1.AVA.1</strain>
    </source>
</reference>
<accession>A0ABU8USH6</accession>
<name>A0ABU8USH6_9ACTN</name>
<evidence type="ECO:0000313" key="3">
    <source>
        <dbReference type="Proteomes" id="UP001376459"/>
    </source>
</evidence>
<feature type="region of interest" description="Disordered" evidence="1">
    <location>
        <begin position="17"/>
        <end position="58"/>
    </location>
</feature>
<dbReference type="Proteomes" id="UP001376459">
    <property type="component" value="Unassembled WGS sequence"/>
</dbReference>
<feature type="compositionally biased region" description="Polar residues" evidence="1">
    <location>
        <begin position="30"/>
        <end position="42"/>
    </location>
</feature>
<protein>
    <recommendedName>
        <fullName evidence="4">Tip attachment protein J domain-containing protein</fullName>
    </recommendedName>
</protein>
<evidence type="ECO:0000313" key="2">
    <source>
        <dbReference type="EMBL" id="MEJ8671855.1"/>
    </source>
</evidence>
<organism evidence="2 3">
    <name type="scientific">Streptomyces machairae</name>
    <dbReference type="NCBI Taxonomy" id="3134109"/>
    <lineage>
        <taxon>Bacteria</taxon>
        <taxon>Bacillati</taxon>
        <taxon>Actinomycetota</taxon>
        <taxon>Actinomycetes</taxon>
        <taxon>Kitasatosporales</taxon>
        <taxon>Streptomycetaceae</taxon>
        <taxon>Streptomyces</taxon>
    </lineage>
</organism>
<keyword evidence="3" id="KW-1185">Reference proteome</keyword>
<evidence type="ECO:0000256" key="1">
    <source>
        <dbReference type="SAM" id="MobiDB-lite"/>
    </source>
</evidence>
<sequence length="650" mass="69372">MWVDITSYVLQRDGNQNVSITRGQRDEGSQPEQSTCSFQLNNRDGRFSPRNPTSPYYGQLGRNQQIRVSVARGDVKDYRFWGEISSWPQRWDTTGTDVWIEVDAAGIMRRLNQGAVPEHSLIRQAVTDPELTGLVAYWPCEDAAGATSVASALRSGSRMTFSGLPELAAYSGFGASDPLPTLTGASLTGGIARYDTTSVTQYQLRYLLAVPTVGFTDLDVISRLTVEQGAYNVRYLDIHYDDPPGGVGSFGGPGTLTILLKDGDQADIGPGTGSITLDVRNRRLRVSLEVANNGSAVSVTLRVLDVEQGIEDSTTMSMPSTNVTRVTGVAMAPATLAGDAGVDGAAVGHVTVQAAVTEIDDLGRALQPSGESAGRRVERLCGEEGITFDAVGDLDATVAMGGQQRLKPIDVMRECELADDGMLLENLAAFGLSYRTRASMYNQDAALTLSYPAGQLSQVPIPIDDDQRTRNKVTASRAGGVTPATAEQTDGPLSTAPPPVGVGVYGDDVTLNVESDDTLPDQAAWRLSLGTVDEARFPQISVNLAHPEFTGSPALRQAALSVRPGDRLVITDPPAWLPPDDISQLVLGLSETIDHFEHRITFNCARSLRGGSGCWTTRSSAGSTPTGAHCTRPSTPTSRRSSSRRPTARA</sequence>
<dbReference type="EMBL" id="JBBKAK010000001">
    <property type="protein sequence ID" value="MEJ8671855.1"/>
    <property type="molecule type" value="Genomic_DNA"/>
</dbReference>
<feature type="region of interest" description="Disordered" evidence="1">
    <location>
        <begin position="615"/>
        <end position="650"/>
    </location>
</feature>
<gene>
    <name evidence="2" type="ORF">WKI71_36480</name>
</gene>
<comment type="caution">
    <text evidence="2">The sequence shown here is derived from an EMBL/GenBank/DDBJ whole genome shotgun (WGS) entry which is preliminary data.</text>
</comment>
<feature type="compositionally biased region" description="Polar residues" evidence="1">
    <location>
        <begin position="615"/>
        <end position="626"/>
    </location>
</feature>
<feature type="compositionally biased region" description="Low complexity" evidence="1">
    <location>
        <begin position="631"/>
        <end position="640"/>
    </location>
</feature>
<evidence type="ECO:0008006" key="4">
    <source>
        <dbReference type="Google" id="ProtNLM"/>
    </source>
</evidence>
<proteinExistence type="predicted"/>
<feature type="region of interest" description="Disordered" evidence="1">
    <location>
        <begin position="465"/>
        <end position="499"/>
    </location>
</feature>
<feature type="compositionally biased region" description="Basic residues" evidence="1">
    <location>
        <begin position="641"/>
        <end position="650"/>
    </location>
</feature>